<dbReference type="Pfam" id="PF00571">
    <property type="entry name" value="CBS"/>
    <property type="match status" value="2"/>
</dbReference>
<dbReference type="SUPFAM" id="SSF54631">
    <property type="entry name" value="CBS-domain pair"/>
    <property type="match status" value="1"/>
</dbReference>
<evidence type="ECO:0000259" key="3">
    <source>
        <dbReference type="PROSITE" id="PS51371"/>
    </source>
</evidence>
<dbReference type="PANTHER" id="PTHR48108:SF26">
    <property type="entry name" value="CBS DOMAIN-CONTAINING PROTEIN DDB_G0289609"/>
    <property type="match status" value="1"/>
</dbReference>
<dbReference type="SMART" id="SM00116">
    <property type="entry name" value="CBS"/>
    <property type="match status" value="2"/>
</dbReference>
<gene>
    <name evidence="5" type="ORF">HNQ80_004969</name>
</gene>
<dbReference type="InterPro" id="IPR051462">
    <property type="entry name" value="CBS_domain-containing"/>
</dbReference>
<dbReference type="RefSeq" id="WP_184313594.1">
    <property type="nucleotide sequence ID" value="NZ_JACHEN010000049.1"/>
</dbReference>
<accession>A0A841KYT8</accession>
<dbReference type="CDD" id="cd02205">
    <property type="entry name" value="CBS_pair_SF"/>
    <property type="match status" value="1"/>
</dbReference>
<dbReference type="InterPro" id="IPR000644">
    <property type="entry name" value="CBS_dom"/>
</dbReference>
<evidence type="ECO:0000313" key="5">
    <source>
        <dbReference type="EMBL" id="MBB6218794.1"/>
    </source>
</evidence>
<evidence type="ECO:0000313" key="6">
    <source>
        <dbReference type="Proteomes" id="UP000579281"/>
    </source>
</evidence>
<evidence type="ECO:0000256" key="1">
    <source>
        <dbReference type="ARBA" id="ARBA00022737"/>
    </source>
</evidence>
<dbReference type="Pfam" id="PF22190">
    <property type="entry name" value="TTHA0829-like_ACT"/>
    <property type="match status" value="1"/>
</dbReference>
<keyword evidence="6" id="KW-1185">Reference proteome</keyword>
<organism evidence="5 6">
    <name type="scientific">Anaerosolibacter carboniphilus</name>
    <dbReference type="NCBI Taxonomy" id="1417629"/>
    <lineage>
        <taxon>Bacteria</taxon>
        <taxon>Bacillati</taxon>
        <taxon>Bacillota</taxon>
        <taxon>Clostridia</taxon>
        <taxon>Peptostreptococcales</taxon>
        <taxon>Thermotaleaceae</taxon>
        <taxon>Anaerosolibacter</taxon>
    </lineage>
</organism>
<dbReference type="PROSITE" id="PS51371">
    <property type="entry name" value="CBS"/>
    <property type="match status" value="2"/>
</dbReference>
<feature type="domain" description="CBS" evidence="3">
    <location>
        <begin position="7"/>
        <end position="64"/>
    </location>
</feature>
<sequence length="209" mass="23685">MIIRNIMLKRENLLVLENSQKVQEALEKIKSEGYLSLPVVEDNRFIGCISVYDIYQKYYEKDDAARNEFLNSTLSDHVKTDIPILQAKDIVEDASLLFSNKNIPFIPVVDDKSAFLGIVTQKAIFSAFTRLLGNGRGTRLTIHTPDFKGRISKLAKAIKNAEGNIISLAINDPDAKMDIKEIIVRLEASNIERVKEFIEKKGFKIVEIE</sequence>
<dbReference type="PROSITE" id="PS51671">
    <property type="entry name" value="ACT"/>
    <property type="match status" value="1"/>
</dbReference>
<dbReference type="InterPro" id="IPR002912">
    <property type="entry name" value="ACT_dom"/>
</dbReference>
<dbReference type="PANTHER" id="PTHR48108">
    <property type="entry name" value="CBS DOMAIN-CONTAINING PROTEIN CBSX2, CHLOROPLASTIC"/>
    <property type="match status" value="1"/>
</dbReference>
<evidence type="ECO:0000259" key="4">
    <source>
        <dbReference type="PROSITE" id="PS51671"/>
    </source>
</evidence>
<evidence type="ECO:0000256" key="2">
    <source>
        <dbReference type="PROSITE-ProRule" id="PRU00703"/>
    </source>
</evidence>
<proteinExistence type="predicted"/>
<dbReference type="EMBL" id="JACHEN010000049">
    <property type="protein sequence ID" value="MBB6218794.1"/>
    <property type="molecule type" value="Genomic_DNA"/>
</dbReference>
<reference evidence="5 6" key="1">
    <citation type="submission" date="2020-08" db="EMBL/GenBank/DDBJ databases">
        <title>Genomic Encyclopedia of Type Strains, Phase IV (KMG-IV): sequencing the most valuable type-strain genomes for metagenomic binning, comparative biology and taxonomic classification.</title>
        <authorList>
            <person name="Goeker M."/>
        </authorList>
    </citation>
    <scope>NUCLEOTIDE SEQUENCE [LARGE SCALE GENOMIC DNA]</scope>
    <source>
        <strain evidence="5 6">DSM 103526</strain>
    </source>
</reference>
<comment type="caution">
    <text evidence="5">The sequence shown here is derived from an EMBL/GenBank/DDBJ whole genome shotgun (WGS) entry which is preliminary data.</text>
</comment>
<dbReference type="Gene3D" id="3.10.580.10">
    <property type="entry name" value="CBS-domain"/>
    <property type="match status" value="1"/>
</dbReference>
<keyword evidence="1" id="KW-0677">Repeat</keyword>
<dbReference type="Proteomes" id="UP000579281">
    <property type="component" value="Unassembled WGS sequence"/>
</dbReference>
<name>A0A841KYT8_9FIRM</name>
<keyword evidence="2" id="KW-0129">CBS domain</keyword>
<feature type="domain" description="CBS" evidence="3">
    <location>
        <begin position="78"/>
        <end position="138"/>
    </location>
</feature>
<protein>
    <submittedName>
        <fullName evidence="5">Acetoin utilization protein AcuB</fullName>
    </submittedName>
</protein>
<dbReference type="AlphaFoldDB" id="A0A841KYT8"/>
<feature type="domain" description="ACT" evidence="4">
    <location>
        <begin position="139"/>
        <end position="209"/>
    </location>
</feature>
<dbReference type="InterPro" id="IPR046342">
    <property type="entry name" value="CBS_dom_sf"/>
</dbReference>